<dbReference type="InterPro" id="IPR003594">
    <property type="entry name" value="HATPase_dom"/>
</dbReference>
<dbReference type="GO" id="GO:0000155">
    <property type="term" value="F:phosphorelay sensor kinase activity"/>
    <property type="evidence" value="ECO:0007669"/>
    <property type="project" value="InterPro"/>
</dbReference>
<dbReference type="SMART" id="SM00388">
    <property type="entry name" value="HisKA"/>
    <property type="match status" value="1"/>
</dbReference>
<dbReference type="SUPFAM" id="SSF55874">
    <property type="entry name" value="ATPase domain of HSP90 chaperone/DNA topoisomerase II/histidine kinase"/>
    <property type="match status" value="1"/>
</dbReference>
<feature type="transmembrane region" description="Helical" evidence="7">
    <location>
        <begin position="93"/>
        <end position="116"/>
    </location>
</feature>
<evidence type="ECO:0000313" key="10">
    <source>
        <dbReference type="Proteomes" id="UP000176751"/>
    </source>
</evidence>
<evidence type="ECO:0000256" key="7">
    <source>
        <dbReference type="SAM" id="Phobius"/>
    </source>
</evidence>
<dbReference type="GO" id="GO:0005886">
    <property type="term" value="C:plasma membrane"/>
    <property type="evidence" value="ECO:0007669"/>
    <property type="project" value="TreeGrafter"/>
</dbReference>
<dbReference type="GO" id="GO:0004721">
    <property type="term" value="F:phosphoprotein phosphatase activity"/>
    <property type="evidence" value="ECO:0007669"/>
    <property type="project" value="TreeGrafter"/>
</dbReference>
<dbReference type="SMART" id="SM00387">
    <property type="entry name" value="HATPase_c"/>
    <property type="match status" value="1"/>
</dbReference>
<dbReference type="PANTHER" id="PTHR45453">
    <property type="entry name" value="PHOSPHATE REGULON SENSOR PROTEIN PHOR"/>
    <property type="match status" value="1"/>
</dbReference>
<reference evidence="9 10" key="1">
    <citation type="journal article" date="2016" name="Nat. Commun.">
        <title>Thousands of microbial genomes shed light on interconnected biogeochemical processes in an aquifer system.</title>
        <authorList>
            <person name="Anantharaman K."/>
            <person name="Brown C.T."/>
            <person name="Hug L.A."/>
            <person name="Sharon I."/>
            <person name="Castelle C.J."/>
            <person name="Probst A.J."/>
            <person name="Thomas B.C."/>
            <person name="Singh A."/>
            <person name="Wilkins M.J."/>
            <person name="Karaoz U."/>
            <person name="Brodie E.L."/>
            <person name="Williams K.H."/>
            <person name="Hubbard S.S."/>
            <person name="Banfield J.F."/>
        </authorList>
    </citation>
    <scope>NUCLEOTIDE SEQUENCE [LARGE SCALE GENOMIC DNA]</scope>
</reference>
<keyword evidence="7" id="KW-0812">Transmembrane</keyword>
<dbReference type="PRINTS" id="PR00344">
    <property type="entry name" value="BCTRLSENSOR"/>
</dbReference>
<evidence type="ECO:0000256" key="5">
    <source>
        <dbReference type="ARBA" id="ARBA00022777"/>
    </source>
</evidence>
<evidence type="ECO:0000256" key="4">
    <source>
        <dbReference type="ARBA" id="ARBA00022679"/>
    </source>
</evidence>
<dbReference type="InterPro" id="IPR005467">
    <property type="entry name" value="His_kinase_dom"/>
</dbReference>
<dbReference type="Proteomes" id="UP000176751">
    <property type="component" value="Unassembled WGS sequence"/>
</dbReference>
<keyword evidence="3" id="KW-0597">Phosphoprotein</keyword>
<keyword evidence="7" id="KW-0472">Membrane</keyword>
<proteinExistence type="predicted"/>
<dbReference type="PANTHER" id="PTHR45453:SF1">
    <property type="entry name" value="PHOSPHATE REGULON SENSOR PROTEIN PHOR"/>
    <property type="match status" value="1"/>
</dbReference>
<dbReference type="InterPro" id="IPR050351">
    <property type="entry name" value="BphY/WalK/GraS-like"/>
</dbReference>
<evidence type="ECO:0000259" key="8">
    <source>
        <dbReference type="PROSITE" id="PS50109"/>
    </source>
</evidence>
<sequence>MFNEARIKLTAWYLLIIMTISILFSLVIYTTLNRDLVRIERFQQLRQEERQGLVPTLEQLRQERERLGQPVPPIPRNFSVPDPELVSEARARLITILILVNLGIFGFAGLAGYFLAGRTLRPIKVMVDEQNRFITDASHELRTPLTSLKSETEVALRDKKLTLADAKKQLVSNLEEVNNLQTLSDNLIKLTQYQKGSNNFIFEKISLKSIVDEACKKVASLAKQKGVKINNTVKNFSIKAEKNSFCELFVILLDNAVKYNPKGTEIVLSSEKTDDHVIVEISDNGVGINKEEIPYLFDRFYRSDKSRTKSKVAGYGLGLAIAKEIVEKHNGTIKVESKEGKGPTPHKATRGKGTTFIIRIPLKH</sequence>
<comment type="catalytic activity">
    <reaction evidence="1">
        <text>ATP + protein L-histidine = ADP + protein N-phospho-L-histidine.</text>
        <dbReference type="EC" id="2.7.13.3"/>
    </reaction>
</comment>
<dbReference type="InterPro" id="IPR036890">
    <property type="entry name" value="HATPase_C_sf"/>
</dbReference>
<dbReference type="FunFam" id="3.30.565.10:FF:000006">
    <property type="entry name" value="Sensor histidine kinase WalK"/>
    <property type="match status" value="1"/>
</dbReference>
<keyword evidence="4" id="KW-0808">Transferase</keyword>
<evidence type="ECO:0000313" key="9">
    <source>
        <dbReference type="EMBL" id="OGE01676.1"/>
    </source>
</evidence>
<evidence type="ECO:0000256" key="6">
    <source>
        <dbReference type="ARBA" id="ARBA00023012"/>
    </source>
</evidence>
<dbReference type="SUPFAM" id="SSF47384">
    <property type="entry name" value="Homodimeric domain of signal transducing histidine kinase"/>
    <property type="match status" value="1"/>
</dbReference>
<dbReference type="STRING" id="1797737.A2196_02210"/>
<dbReference type="Pfam" id="PF00512">
    <property type="entry name" value="HisKA"/>
    <property type="match status" value="1"/>
</dbReference>
<evidence type="ECO:0000256" key="1">
    <source>
        <dbReference type="ARBA" id="ARBA00000085"/>
    </source>
</evidence>
<gene>
    <name evidence="9" type="ORF">A2196_02210</name>
</gene>
<dbReference type="GO" id="GO:0016036">
    <property type="term" value="P:cellular response to phosphate starvation"/>
    <property type="evidence" value="ECO:0007669"/>
    <property type="project" value="TreeGrafter"/>
</dbReference>
<name>A0A1F5HC86_9BACT</name>
<comment type="caution">
    <text evidence="9">The sequence shown here is derived from an EMBL/GenBank/DDBJ whole genome shotgun (WGS) entry which is preliminary data.</text>
</comment>
<keyword evidence="6" id="KW-0902">Two-component regulatory system</keyword>
<dbReference type="Gene3D" id="1.10.287.130">
    <property type="match status" value="1"/>
</dbReference>
<dbReference type="Gene3D" id="3.30.565.10">
    <property type="entry name" value="Histidine kinase-like ATPase, C-terminal domain"/>
    <property type="match status" value="1"/>
</dbReference>
<organism evidence="9 10">
    <name type="scientific">Candidatus Curtissbacteria bacterium RIFOXYA1_FULL_41_14</name>
    <dbReference type="NCBI Taxonomy" id="1797737"/>
    <lineage>
        <taxon>Bacteria</taxon>
        <taxon>Candidatus Curtissiibacteriota</taxon>
    </lineage>
</organism>
<dbReference type="PROSITE" id="PS50109">
    <property type="entry name" value="HIS_KIN"/>
    <property type="match status" value="1"/>
</dbReference>
<evidence type="ECO:0000256" key="2">
    <source>
        <dbReference type="ARBA" id="ARBA00012438"/>
    </source>
</evidence>
<dbReference type="EC" id="2.7.13.3" evidence="2"/>
<keyword evidence="5" id="KW-0418">Kinase</keyword>
<dbReference type="InterPro" id="IPR004358">
    <property type="entry name" value="Sig_transdc_His_kin-like_C"/>
</dbReference>
<accession>A0A1F5HC86</accession>
<dbReference type="InterPro" id="IPR036097">
    <property type="entry name" value="HisK_dim/P_sf"/>
</dbReference>
<feature type="domain" description="Histidine kinase" evidence="8">
    <location>
        <begin position="136"/>
        <end position="364"/>
    </location>
</feature>
<dbReference type="InterPro" id="IPR003661">
    <property type="entry name" value="HisK_dim/P_dom"/>
</dbReference>
<dbReference type="CDD" id="cd00075">
    <property type="entry name" value="HATPase"/>
    <property type="match status" value="1"/>
</dbReference>
<dbReference type="Pfam" id="PF02518">
    <property type="entry name" value="HATPase_c"/>
    <property type="match status" value="1"/>
</dbReference>
<dbReference type="CDD" id="cd00082">
    <property type="entry name" value="HisKA"/>
    <property type="match status" value="1"/>
</dbReference>
<evidence type="ECO:0000256" key="3">
    <source>
        <dbReference type="ARBA" id="ARBA00022553"/>
    </source>
</evidence>
<dbReference type="AlphaFoldDB" id="A0A1F5HC86"/>
<keyword evidence="7" id="KW-1133">Transmembrane helix</keyword>
<dbReference type="EMBL" id="MFCA01000025">
    <property type="protein sequence ID" value="OGE01676.1"/>
    <property type="molecule type" value="Genomic_DNA"/>
</dbReference>
<protein>
    <recommendedName>
        <fullName evidence="2">histidine kinase</fullName>
        <ecNumber evidence="2">2.7.13.3</ecNumber>
    </recommendedName>
</protein>
<feature type="transmembrane region" description="Helical" evidence="7">
    <location>
        <begin position="12"/>
        <end position="32"/>
    </location>
</feature>